<evidence type="ECO:0000313" key="3">
    <source>
        <dbReference type="Proteomes" id="UP000001366"/>
    </source>
</evidence>
<dbReference type="SUPFAM" id="SSF52402">
    <property type="entry name" value="Adenine nucleotide alpha hydrolases-like"/>
    <property type="match status" value="1"/>
</dbReference>
<dbReference type="KEGG" id="pmx:PERMA_0192"/>
<dbReference type="RefSeq" id="WP_012675815.1">
    <property type="nucleotide sequence ID" value="NC_012440.1"/>
</dbReference>
<protein>
    <recommendedName>
        <fullName evidence="1">UspA domain-containing protein</fullName>
    </recommendedName>
</protein>
<dbReference type="CDD" id="cd00293">
    <property type="entry name" value="USP-like"/>
    <property type="match status" value="1"/>
</dbReference>
<dbReference type="HOGENOM" id="CLU_1915082_0_0_0"/>
<dbReference type="InterPro" id="IPR006016">
    <property type="entry name" value="UspA"/>
</dbReference>
<dbReference type="Pfam" id="PF00582">
    <property type="entry name" value="Usp"/>
    <property type="match status" value="1"/>
</dbReference>
<dbReference type="STRING" id="123214.PERMA_0192"/>
<feature type="domain" description="UspA" evidence="1">
    <location>
        <begin position="5"/>
        <end position="114"/>
    </location>
</feature>
<gene>
    <name evidence="2" type="ordered locus">PERMA_0192</name>
</gene>
<dbReference type="AlphaFoldDB" id="C0QTH5"/>
<keyword evidence="3" id="KW-1185">Reference proteome</keyword>
<evidence type="ECO:0000313" key="2">
    <source>
        <dbReference type="EMBL" id="ACO03576.1"/>
    </source>
</evidence>
<evidence type="ECO:0000259" key="1">
    <source>
        <dbReference type="Pfam" id="PF00582"/>
    </source>
</evidence>
<dbReference type="InterPro" id="IPR014729">
    <property type="entry name" value="Rossmann-like_a/b/a_fold"/>
</dbReference>
<dbReference type="Proteomes" id="UP000001366">
    <property type="component" value="Chromosome"/>
</dbReference>
<reference evidence="2 3" key="1">
    <citation type="journal article" date="2009" name="J. Bacteriol.">
        <title>Complete and draft genome sequences of six members of the Aquificales.</title>
        <authorList>
            <person name="Reysenbach A.L."/>
            <person name="Hamamura N."/>
            <person name="Podar M."/>
            <person name="Griffiths E."/>
            <person name="Ferreira S."/>
            <person name="Hochstein R."/>
            <person name="Heidelberg J."/>
            <person name="Johnson J."/>
            <person name="Mead D."/>
            <person name="Pohorille A."/>
            <person name="Sarmiento M."/>
            <person name="Schweighofer K."/>
            <person name="Seshadri R."/>
            <person name="Voytek M.A."/>
        </authorList>
    </citation>
    <scope>NUCLEOTIDE SEQUENCE [LARGE SCALE GENOMIC DNA]</scope>
    <source>
        <strain evidence="3">DSM 14350 / EX-H1</strain>
    </source>
</reference>
<accession>C0QTH5</accession>
<dbReference type="eggNOG" id="COG0589">
    <property type="taxonomic scope" value="Bacteria"/>
</dbReference>
<name>C0QTH5_PERMH</name>
<dbReference type="OrthoDB" id="13999at2"/>
<dbReference type="Gene3D" id="3.40.50.620">
    <property type="entry name" value="HUPs"/>
    <property type="match status" value="1"/>
</dbReference>
<dbReference type="PaxDb" id="123214-PERMA_0192"/>
<sequence>MVNVNKVLVCVDLTPVSLKALEWAKDIARRYGSELVVYHEMEDVYTMLKVSSSFGIPSAPDLKENAEKNVKDRLKPLLKDFEGSYRLVIDAKGKVVDRLPEIVEDEKPDLTVITHDYERDIPRLNSQILVIK</sequence>
<organism evidence="2 3">
    <name type="scientific">Persephonella marina (strain DSM 14350 / EX-H1)</name>
    <dbReference type="NCBI Taxonomy" id="123214"/>
    <lineage>
        <taxon>Bacteria</taxon>
        <taxon>Pseudomonadati</taxon>
        <taxon>Aquificota</taxon>
        <taxon>Aquificia</taxon>
        <taxon>Aquificales</taxon>
        <taxon>Hydrogenothermaceae</taxon>
        <taxon>Persephonella</taxon>
    </lineage>
</organism>
<dbReference type="EMBL" id="CP001230">
    <property type="protein sequence ID" value="ACO03576.1"/>
    <property type="molecule type" value="Genomic_DNA"/>
</dbReference>
<proteinExistence type="predicted"/>